<protein>
    <submittedName>
        <fullName evidence="1">Acyl-CoA thioesterase</fullName>
    </submittedName>
</protein>
<dbReference type="AlphaFoldDB" id="A0A6G8S5H4"/>
<accession>A0A6G8S5H4</accession>
<reference evidence="1 2" key="1">
    <citation type="submission" date="2020-03" db="EMBL/GenBank/DDBJ databases">
        <authorList>
            <person name="Zhu W."/>
        </authorList>
    </citation>
    <scope>NUCLEOTIDE SEQUENCE [LARGE SCALE GENOMIC DNA]</scope>
    <source>
        <strain evidence="1 2">185</strain>
    </source>
</reference>
<evidence type="ECO:0000313" key="1">
    <source>
        <dbReference type="EMBL" id="QIO09223.1"/>
    </source>
</evidence>
<dbReference type="EMBL" id="CP049916">
    <property type="protein sequence ID" value="QIO09223.1"/>
    <property type="molecule type" value="Genomic_DNA"/>
</dbReference>
<organism evidence="1 2">
    <name type="scientific">Acinetobacter lanii</name>
    <dbReference type="NCBI Taxonomy" id="2715163"/>
    <lineage>
        <taxon>Bacteria</taxon>
        <taxon>Pseudomonadati</taxon>
        <taxon>Pseudomonadota</taxon>
        <taxon>Gammaproteobacteria</taxon>
        <taxon>Moraxellales</taxon>
        <taxon>Moraxellaceae</taxon>
        <taxon>Acinetobacter</taxon>
    </lineage>
</organism>
<sequence>MKKRPYRKPIIPPSNWTTAQDCYLIEHCNLTHEELKQSLPYSDDEIMQRKEILGLIRRSKQLRKWMD</sequence>
<dbReference type="Proteomes" id="UP000501939">
    <property type="component" value="Chromosome"/>
</dbReference>
<proteinExistence type="predicted"/>
<dbReference type="RefSeq" id="WP_166324980.1">
    <property type="nucleotide sequence ID" value="NZ_CP049916.1"/>
</dbReference>
<keyword evidence="2" id="KW-1185">Reference proteome</keyword>
<name>A0A6G8S5H4_9GAMM</name>
<gene>
    <name evidence="1" type="ORF">G8D99_09470</name>
</gene>
<evidence type="ECO:0000313" key="2">
    <source>
        <dbReference type="Proteomes" id="UP000501939"/>
    </source>
</evidence>
<dbReference type="KEGG" id="alj:G8D99_09470"/>